<reference evidence="4 5" key="1">
    <citation type="journal article" date="2018" name="Nat. Ecol. Evol.">
        <title>Pezizomycetes genomes reveal the molecular basis of ectomycorrhizal truffle lifestyle.</title>
        <authorList>
            <person name="Murat C."/>
            <person name="Payen T."/>
            <person name="Noel B."/>
            <person name="Kuo A."/>
            <person name="Morin E."/>
            <person name="Chen J."/>
            <person name="Kohler A."/>
            <person name="Krizsan K."/>
            <person name="Balestrini R."/>
            <person name="Da Silva C."/>
            <person name="Montanini B."/>
            <person name="Hainaut M."/>
            <person name="Levati E."/>
            <person name="Barry K.W."/>
            <person name="Belfiori B."/>
            <person name="Cichocki N."/>
            <person name="Clum A."/>
            <person name="Dockter R.B."/>
            <person name="Fauchery L."/>
            <person name="Guy J."/>
            <person name="Iotti M."/>
            <person name="Le Tacon F."/>
            <person name="Lindquist E.A."/>
            <person name="Lipzen A."/>
            <person name="Malagnac F."/>
            <person name="Mello A."/>
            <person name="Molinier V."/>
            <person name="Miyauchi S."/>
            <person name="Poulain J."/>
            <person name="Riccioni C."/>
            <person name="Rubini A."/>
            <person name="Sitrit Y."/>
            <person name="Splivallo R."/>
            <person name="Traeger S."/>
            <person name="Wang M."/>
            <person name="Zifcakova L."/>
            <person name="Wipf D."/>
            <person name="Zambonelli A."/>
            <person name="Paolocci F."/>
            <person name="Nowrousian M."/>
            <person name="Ottonello S."/>
            <person name="Baldrian P."/>
            <person name="Spatafora J.W."/>
            <person name="Henrissat B."/>
            <person name="Nagy L.G."/>
            <person name="Aury J.M."/>
            <person name="Wincker P."/>
            <person name="Grigoriev I.V."/>
            <person name="Bonfante P."/>
            <person name="Martin F.M."/>
        </authorList>
    </citation>
    <scope>NUCLEOTIDE SEQUENCE [LARGE SCALE GENOMIC DNA]</scope>
    <source>
        <strain evidence="4 5">RN42</strain>
    </source>
</reference>
<feature type="region of interest" description="Disordered" evidence="1">
    <location>
        <begin position="249"/>
        <end position="274"/>
    </location>
</feature>
<feature type="chain" id="PRO_5017965282" evidence="3">
    <location>
        <begin position="17"/>
        <end position="752"/>
    </location>
</feature>
<keyword evidence="5" id="KW-1185">Reference proteome</keyword>
<feature type="transmembrane region" description="Helical" evidence="2">
    <location>
        <begin position="704"/>
        <end position="727"/>
    </location>
</feature>
<feature type="compositionally biased region" description="Basic and acidic residues" evidence="1">
    <location>
        <begin position="369"/>
        <end position="378"/>
    </location>
</feature>
<dbReference type="OrthoDB" id="9451547at2759"/>
<gene>
    <name evidence="4" type="ORF">BJ508DRAFT_376690</name>
</gene>
<evidence type="ECO:0000313" key="4">
    <source>
        <dbReference type="EMBL" id="RPA80930.1"/>
    </source>
</evidence>
<feature type="transmembrane region" description="Helical" evidence="2">
    <location>
        <begin position="560"/>
        <end position="578"/>
    </location>
</feature>
<keyword evidence="2" id="KW-0812">Transmembrane</keyword>
<dbReference type="PANTHER" id="PTHR35043">
    <property type="entry name" value="TRANSCRIPTION FACTOR DOMAIN-CONTAINING PROTEIN"/>
    <property type="match status" value="1"/>
</dbReference>
<protein>
    <submittedName>
        <fullName evidence="4">Uncharacterized protein</fullName>
    </submittedName>
</protein>
<proteinExistence type="predicted"/>
<evidence type="ECO:0000313" key="5">
    <source>
        <dbReference type="Proteomes" id="UP000275078"/>
    </source>
</evidence>
<evidence type="ECO:0000256" key="3">
    <source>
        <dbReference type="SAM" id="SignalP"/>
    </source>
</evidence>
<keyword evidence="2" id="KW-0472">Membrane</keyword>
<dbReference type="STRING" id="1160509.A0A3N4I9X2"/>
<evidence type="ECO:0000256" key="2">
    <source>
        <dbReference type="SAM" id="Phobius"/>
    </source>
</evidence>
<feature type="transmembrane region" description="Helical" evidence="2">
    <location>
        <begin position="590"/>
        <end position="610"/>
    </location>
</feature>
<organism evidence="4 5">
    <name type="scientific">Ascobolus immersus RN42</name>
    <dbReference type="NCBI Taxonomy" id="1160509"/>
    <lineage>
        <taxon>Eukaryota</taxon>
        <taxon>Fungi</taxon>
        <taxon>Dikarya</taxon>
        <taxon>Ascomycota</taxon>
        <taxon>Pezizomycotina</taxon>
        <taxon>Pezizomycetes</taxon>
        <taxon>Pezizales</taxon>
        <taxon>Ascobolaceae</taxon>
        <taxon>Ascobolus</taxon>
    </lineage>
</organism>
<accession>A0A3N4I9X2</accession>
<sequence>MGWMITALFVPEMVLFIAYKQWKTARKLTKEFGGVLTGNATEISESSSIKKLSRSVNRWWLEKQAWIQGMVQKKPDQGCSHDPNYNRHRQWTTSHSFMLSMGGLALTTNDESGTQFIPNHDWVTFTAKGARFILVAEDDQPTDQKLLNISKKRIEDKSKSDYFLKVITVLRTLFFSLNCIVRLCQRLGLTPLEVNTAMHVACALLMNILWLHKPHEVHRPIILFGERAARLAALLFQLETESSSAEWTAKLLGPSGNPEPEIGSVPNASVIDNGFSSASHDEAGGILRNSREEDSTNNDPTHDLSRRTDSQSGTPKVQSKLIYLRASDYPASHKYNSNISPNRPAGRSKVHKKSSETRDLFSSSAVEGRQSEEQETIRRPRSPGSAHVGLASDWIHAGRRWRGSVATGADSPYATEHTREPALRKVYSNATLSTTSLLGRGMAGPSNSEPDSSDPDAISELPIDNVSSEHLDQVTDEEHDARECPLMMLLRCRLADDAIRSFDLDKRRKLYDIVNWNTVGQENHEGAVAAKDHEKWELLEYCRFTWLDRHERWKFFCNPAFAAFTMIYGGGHILMVLLQSTSMLRTRTEVVIYQISSFLVALTSVALFVFDKGIPWISEVLYVPSLITCPLACVRSMLECCFRRVKQETPDRTPGAEWLTAKFPCLKSVPKKMSRFFEKYISKGRILPLFQETEGKFTKAKIIYVLKTGFVVFLMLVFAACRLYLVVESFYTLSNLPDRFFQRPDFSVLPFL</sequence>
<feature type="transmembrane region" description="Helical" evidence="2">
    <location>
        <begin position="616"/>
        <end position="638"/>
    </location>
</feature>
<name>A0A3N4I9X2_ASCIM</name>
<keyword evidence="3" id="KW-0732">Signal</keyword>
<keyword evidence="2" id="KW-1133">Transmembrane helix</keyword>
<feature type="region of interest" description="Disordered" evidence="1">
    <location>
        <begin position="287"/>
        <end position="318"/>
    </location>
</feature>
<dbReference type="EMBL" id="ML119683">
    <property type="protein sequence ID" value="RPA80930.1"/>
    <property type="molecule type" value="Genomic_DNA"/>
</dbReference>
<feature type="region of interest" description="Disordered" evidence="1">
    <location>
        <begin position="437"/>
        <end position="460"/>
    </location>
</feature>
<evidence type="ECO:0000256" key="1">
    <source>
        <dbReference type="SAM" id="MobiDB-lite"/>
    </source>
</evidence>
<feature type="region of interest" description="Disordered" evidence="1">
    <location>
        <begin position="332"/>
        <end position="388"/>
    </location>
</feature>
<feature type="compositionally biased region" description="Basic and acidic residues" evidence="1">
    <location>
        <begin position="287"/>
        <end position="309"/>
    </location>
</feature>
<feature type="signal peptide" evidence="3">
    <location>
        <begin position="1"/>
        <end position="16"/>
    </location>
</feature>
<dbReference type="AlphaFoldDB" id="A0A3N4I9X2"/>
<dbReference type="Proteomes" id="UP000275078">
    <property type="component" value="Unassembled WGS sequence"/>
</dbReference>
<dbReference type="PANTHER" id="PTHR35043:SF7">
    <property type="entry name" value="TRANSCRIPTION FACTOR DOMAIN-CONTAINING PROTEIN"/>
    <property type="match status" value="1"/>
</dbReference>